<accession>A0A2M8QG53</accession>
<sequence length="498" mass="54329">MSIADRADASRRQPAGRADPVGGIAPGRQRRHRRLDLGCGRPRTDWAGDVARPLRCDRHRAVSGRGDELTNDERWAVAAGRAGAFNAKGAPLDVRRIRADFPILAQSVNGKRVVFLDSAASSQKPIQVLQAMDEVYRCAYANVHRGVYAFSEAATARYDEARAKVARFIGAPSAEQIVFTRNATEALNLLAYSYGRHFLRPGDEILITELEHHANFVPWQVLAQERGLTLKFIPITPEGQLDLQRLDERLTPRTKLVSFAHVSNVLGTITDPRPIIQRAHAIGAKVIVDGSQSAPHMPVNVGAMDCDFLVFSGHKMLGPTGIGVLYGKRELLEAMPPFLTGGDMISAVGFDGPRWNEVPLKFEAGTPAFVEAIGLGAAVDYLDALGMEAVRAHEREITAYALERISEVPGAKIVGPTDPEIRGGVVTFTLDRVHPHDLASLLDRDGVAIRAGHHCAQPLHIRLGLSATARASFYVYNELHEVDALIEAIYKAKAALKR</sequence>
<feature type="region of interest" description="Disordered" evidence="9">
    <location>
        <begin position="1"/>
        <end position="38"/>
    </location>
</feature>
<dbReference type="Gene3D" id="3.90.1150.10">
    <property type="entry name" value="Aspartate Aminotransferase, domain 1"/>
    <property type="match status" value="1"/>
</dbReference>
<feature type="domain" description="Aminotransferase class V" evidence="10">
    <location>
        <begin position="114"/>
        <end position="485"/>
    </location>
</feature>
<dbReference type="Gene3D" id="3.40.640.10">
    <property type="entry name" value="Type I PLP-dependent aspartate aminotransferase-like (Major domain)"/>
    <property type="match status" value="1"/>
</dbReference>
<reference evidence="11 12" key="1">
    <citation type="submission" date="2017-11" db="EMBL/GenBank/DDBJ databases">
        <title>Evolution of Phototrophy in the Chloroflexi Phylum Driven by Horizontal Gene Transfer.</title>
        <authorList>
            <person name="Ward L.M."/>
            <person name="Hemp J."/>
            <person name="Shih P.M."/>
            <person name="Mcglynn S.E."/>
            <person name="Fischer W."/>
        </authorList>
    </citation>
    <scope>NUCLEOTIDE SEQUENCE [LARGE SCALE GENOMIC DNA]</scope>
    <source>
        <strain evidence="11">JP3_7</strain>
    </source>
</reference>
<comment type="cofactor">
    <cofactor evidence="1 7">
        <name>pyridoxal 5'-phosphate</name>
        <dbReference type="ChEBI" id="CHEBI:597326"/>
    </cofactor>
</comment>
<feature type="compositionally biased region" description="Basic and acidic residues" evidence="9">
    <location>
        <begin position="1"/>
        <end position="11"/>
    </location>
</feature>
<dbReference type="InterPro" id="IPR000192">
    <property type="entry name" value="Aminotrans_V_dom"/>
</dbReference>
<evidence type="ECO:0000256" key="2">
    <source>
        <dbReference type="ARBA" id="ARBA00010447"/>
    </source>
</evidence>
<evidence type="ECO:0000256" key="9">
    <source>
        <dbReference type="SAM" id="MobiDB-lite"/>
    </source>
</evidence>
<dbReference type="EC" id="2.8.1.7" evidence="3 8"/>
<dbReference type="EMBL" id="PGTN01000006">
    <property type="protein sequence ID" value="PJF48790.1"/>
    <property type="molecule type" value="Genomic_DNA"/>
</dbReference>
<comment type="function">
    <text evidence="8">Catalyzes the removal of elemental sulfur and selenium atoms from L-cysteine, L-cystine, L-selenocysteine, and L-selenocystine to produce L-alanine.</text>
</comment>
<name>A0A2M8QG53_9CHLR</name>
<dbReference type="InterPro" id="IPR020578">
    <property type="entry name" value="Aminotrans_V_PyrdxlP_BS"/>
</dbReference>
<dbReference type="GO" id="GO:0030170">
    <property type="term" value="F:pyridoxal phosphate binding"/>
    <property type="evidence" value="ECO:0007669"/>
    <property type="project" value="UniProtKB-UniRule"/>
</dbReference>
<dbReference type="Pfam" id="PF00266">
    <property type="entry name" value="Aminotran_5"/>
    <property type="match status" value="1"/>
</dbReference>
<dbReference type="InterPro" id="IPR015421">
    <property type="entry name" value="PyrdxlP-dep_Trfase_major"/>
</dbReference>
<dbReference type="CDD" id="cd06453">
    <property type="entry name" value="SufS_like"/>
    <property type="match status" value="1"/>
</dbReference>
<evidence type="ECO:0000313" key="12">
    <source>
        <dbReference type="Proteomes" id="UP000230790"/>
    </source>
</evidence>
<protein>
    <recommendedName>
        <fullName evidence="3 8">Cysteine desulfurase</fullName>
        <ecNumber evidence="3 8">2.8.1.7</ecNumber>
    </recommendedName>
</protein>
<comment type="caution">
    <text evidence="11">The sequence shown here is derived from an EMBL/GenBank/DDBJ whole genome shotgun (WGS) entry which is preliminary data.</text>
</comment>
<evidence type="ECO:0000256" key="1">
    <source>
        <dbReference type="ARBA" id="ARBA00001933"/>
    </source>
</evidence>
<organism evidence="11 12">
    <name type="scientific">Candidatus Thermofonsia Clade 3 bacterium</name>
    <dbReference type="NCBI Taxonomy" id="2364212"/>
    <lineage>
        <taxon>Bacteria</taxon>
        <taxon>Bacillati</taxon>
        <taxon>Chloroflexota</taxon>
        <taxon>Candidatus Thermofontia</taxon>
        <taxon>Candidatus Thermofonsia Clade 3</taxon>
    </lineage>
</organism>
<gene>
    <name evidence="11" type="ORF">CUN48_01705</name>
</gene>
<keyword evidence="4 8" id="KW-0808">Transferase</keyword>
<dbReference type="InterPro" id="IPR010970">
    <property type="entry name" value="Cys_dSase_SufS"/>
</dbReference>
<dbReference type="PANTHER" id="PTHR43586:SF8">
    <property type="entry name" value="CYSTEINE DESULFURASE 1, CHLOROPLASTIC"/>
    <property type="match status" value="1"/>
</dbReference>
<dbReference type="GO" id="GO:0031071">
    <property type="term" value="F:cysteine desulfurase activity"/>
    <property type="evidence" value="ECO:0007669"/>
    <property type="project" value="UniProtKB-UniRule"/>
</dbReference>
<dbReference type="Proteomes" id="UP000230790">
    <property type="component" value="Unassembled WGS sequence"/>
</dbReference>
<evidence type="ECO:0000256" key="4">
    <source>
        <dbReference type="ARBA" id="ARBA00022679"/>
    </source>
</evidence>
<keyword evidence="5 8" id="KW-0663">Pyridoxal phosphate</keyword>
<comment type="catalytic activity">
    <reaction evidence="6 8">
        <text>(sulfur carrier)-H + L-cysteine = (sulfur carrier)-SH + L-alanine</text>
        <dbReference type="Rhea" id="RHEA:43892"/>
        <dbReference type="Rhea" id="RHEA-COMP:14737"/>
        <dbReference type="Rhea" id="RHEA-COMP:14739"/>
        <dbReference type="ChEBI" id="CHEBI:29917"/>
        <dbReference type="ChEBI" id="CHEBI:35235"/>
        <dbReference type="ChEBI" id="CHEBI:57972"/>
        <dbReference type="ChEBI" id="CHEBI:64428"/>
        <dbReference type="EC" id="2.8.1.7"/>
    </reaction>
</comment>
<dbReference type="AlphaFoldDB" id="A0A2M8QG53"/>
<evidence type="ECO:0000259" key="10">
    <source>
        <dbReference type="Pfam" id="PF00266"/>
    </source>
</evidence>
<evidence type="ECO:0000256" key="6">
    <source>
        <dbReference type="ARBA" id="ARBA00050776"/>
    </source>
</evidence>
<evidence type="ECO:0000256" key="8">
    <source>
        <dbReference type="RuleBase" id="RU004506"/>
    </source>
</evidence>
<proteinExistence type="inferred from homology"/>
<evidence type="ECO:0000256" key="3">
    <source>
        <dbReference type="ARBA" id="ARBA00012239"/>
    </source>
</evidence>
<comment type="similarity">
    <text evidence="2 8">Belongs to the class-V pyridoxal-phosphate-dependent aminotransferase family. Csd subfamily.</text>
</comment>
<evidence type="ECO:0000256" key="7">
    <source>
        <dbReference type="RuleBase" id="RU004504"/>
    </source>
</evidence>
<dbReference type="NCBIfam" id="TIGR01979">
    <property type="entry name" value="sufS"/>
    <property type="match status" value="1"/>
</dbReference>
<evidence type="ECO:0000256" key="5">
    <source>
        <dbReference type="ARBA" id="ARBA00022898"/>
    </source>
</evidence>
<dbReference type="PANTHER" id="PTHR43586">
    <property type="entry name" value="CYSTEINE DESULFURASE"/>
    <property type="match status" value="1"/>
</dbReference>
<dbReference type="SUPFAM" id="SSF53383">
    <property type="entry name" value="PLP-dependent transferases"/>
    <property type="match status" value="1"/>
</dbReference>
<dbReference type="InterPro" id="IPR015424">
    <property type="entry name" value="PyrdxlP-dep_Trfase"/>
</dbReference>
<dbReference type="InterPro" id="IPR015422">
    <property type="entry name" value="PyrdxlP-dep_Trfase_small"/>
</dbReference>
<dbReference type="PROSITE" id="PS00595">
    <property type="entry name" value="AA_TRANSFER_CLASS_5"/>
    <property type="match status" value="1"/>
</dbReference>
<evidence type="ECO:0000313" key="11">
    <source>
        <dbReference type="EMBL" id="PJF48790.1"/>
    </source>
</evidence>
<dbReference type="GO" id="GO:0006534">
    <property type="term" value="P:cysteine metabolic process"/>
    <property type="evidence" value="ECO:0007669"/>
    <property type="project" value="UniProtKB-UniRule"/>
</dbReference>